<reference evidence="2 3" key="1">
    <citation type="journal article" date="2014" name="Nat. Commun.">
        <title>Multiple recent horizontal transfers of a large genomic region in cheese making fungi.</title>
        <authorList>
            <person name="Cheeseman K."/>
            <person name="Ropars J."/>
            <person name="Renault P."/>
            <person name="Dupont J."/>
            <person name="Gouzy J."/>
            <person name="Branca A."/>
            <person name="Abraham A.L."/>
            <person name="Ceppi M."/>
            <person name="Conseiller E."/>
            <person name="Debuchy R."/>
            <person name="Malagnac F."/>
            <person name="Goarin A."/>
            <person name="Silar P."/>
            <person name="Lacoste S."/>
            <person name="Sallet E."/>
            <person name="Bensimon A."/>
            <person name="Giraud T."/>
            <person name="Brygoo Y."/>
        </authorList>
    </citation>
    <scope>NUCLEOTIDE SEQUENCE [LARGE SCALE GENOMIC DNA]</scope>
    <source>
        <strain evidence="3">FM 013</strain>
    </source>
</reference>
<accession>A0A0G4P9M6</accession>
<feature type="domain" description="Glucose-methanol-choline oxidoreductase N-terminal" evidence="1">
    <location>
        <begin position="31"/>
        <end position="45"/>
    </location>
</feature>
<dbReference type="SUPFAM" id="SSF51905">
    <property type="entry name" value="FAD/NAD(P)-binding domain"/>
    <property type="match status" value="1"/>
</dbReference>
<dbReference type="InterPro" id="IPR036188">
    <property type="entry name" value="FAD/NAD-bd_sf"/>
</dbReference>
<dbReference type="Pfam" id="PF00732">
    <property type="entry name" value="GMC_oxred_N"/>
    <property type="match status" value="1"/>
</dbReference>
<keyword evidence="3" id="KW-1185">Reference proteome</keyword>
<dbReference type="AlphaFoldDB" id="A0A0G4P9M6"/>
<gene>
    <name evidence="2" type="ORF">PCAMFM013_S008g000447</name>
</gene>
<organism evidence="2 3">
    <name type="scientific">Penicillium camemberti (strain FM 013)</name>
    <dbReference type="NCBI Taxonomy" id="1429867"/>
    <lineage>
        <taxon>Eukaryota</taxon>
        <taxon>Fungi</taxon>
        <taxon>Dikarya</taxon>
        <taxon>Ascomycota</taxon>
        <taxon>Pezizomycotina</taxon>
        <taxon>Eurotiomycetes</taxon>
        <taxon>Eurotiomycetidae</taxon>
        <taxon>Eurotiales</taxon>
        <taxon>Aspergillaceae</taxon>
        <taxon>Penicillium</taxon>
    </lineage>
</organism>
<proteinExistence type="predicted"/>
<dbReference type="GO" id="GO:0016614">
    <property type="term" value="F:oxidoreductase activity, acting on CH-OH group of donors"/>
    <property type="evidence" value="ECO:0007669"/>
    <property type="project" value="InterPro"/>
</dbReference>
<dbReference type="PROSITE" id="PS00624">
    <property type="entry name" value="GMC_OXRED_2"/>
    <property type="match status" value="1"/>
</dbReference>
<protein>
    <submittedName>
        <fullName evidence="2">Glucose-methanol-choline oxidoreductase, N-terminal</fullName>
    </submittedName>
</protein>
<name>A0A0G4P9M6_PENC3</name>
<dbReference type="GO" id="GO:0050660">
    <property type="term" value="F:flavin adenine dinucleotide binding"/>
    <property type="evidence" value="ECO:0007669"/>
    <property type="project" value="InterPro"/>
</dbReference>
<evidence type="ECO:0000259" key="1">
    <source>
        <dbReference type="PROSITE" id="PS00624"/>
    </source>
</evidence>
<dbReference type="EMBL" id="HG793141">
    <property type="protein sequence ID" value="CRL23018.1"/>
    <property type="molecule type" value="Genomic_DNA"/>
</dbReference>
<evidence type="ECO:0000313" key="3">
    <source>
        <dbReference type="Proteomes" id="UP000053732"/>
    </source>
</evidence>
<evidence type="ECO:0000313" key="2">
    <source>
        <dbReference type="EMBL" id="CRL23018.1"/>
    </source>
</evidence>
<sequence length="56" mass="6295">MTENPKTRIGGVILSDARRFDARKEVLLAASTLRTPHILRLSGIGPRNYLSMLFLQ</sequence>
<dbReference type="Proteomes" id="UP000053732">
    <property type="component" value="Unassembled WGS sequence"/>
</dbReference>
<dbReference type="InterPro" id="IPR000172">
    <property type="entry name" value="GMC_OxRdtase_N"/>
</dbReference>
<dbReference type="Gene3D" id="3.50.50.60">
    <property type="entry name" value="FAD/NAD(P)-binding domain"/>
    <property type="match status" value="1"/>
</dbReference>